<protein>
    <submittedName>
        <fullName evidence="1">Uncharacterized protein</fullName>
    </submittedName>
</protein>
<comment type="caution">
    <text evidence="1">The sequence shown here is derived from an EMBL/GenBank/DDBJ whole genome shotgun (WGS) entry which is preliminary data.</text>
</comment>
<accession>A0ACB9PSW4</accession>
<dbReference type="Proteomes" id="UP000828941">
    <property type="component" value="Chromosome 3"/>
</dbReference>
<reference evidence="1 2" key="1">
    <citation type="journal article" date="2022" name="DNA Res.">
        <title>Chromosomal-level genome assembly of the orchid tree Bauhinia variegata (Leguminosae; Cercidoideae) supports the allotetraploid origin hypothesis of Bauhinia.</title>
        <authorList>
            <person name="Zhong Y."/>
            <person name="Chen Y."/>
            <person name="Zheng D."/>
            <person name="Pang J."/>
            <person name="Liu Y."/>
            <person name="Luo S."/>
            <person name="Meng S."/>
            <person name="Qian L."/>
            <person name="Wei D."/>
            <person name="Dai S."/>
            <person name="Zhou R."/>
        </authorList>
    </citation>
    <scope>NUCLEOTIDE SEQUENCE [LARGE SCALE GENOMIC DNA]</scope>
    <source>
        <strain evidence="1">BV-YZ2020</strain>
    </source>
</reference>
<dbReference type="EMBL" id="CM039428">
    <property type="protein sequence ID" value="KAI4351576.1"/>
    <property type="molecule type" value="Genomic_DNA"/>
</dbReference>
<sequence length="310" mass="33815">MGLPFTNHHGGQILFAPKDGYLYFMMGDGGSRGDPYNFSQNKKSLLGKILRLDVDNIPGAQTISDLSLWGNYSIPRDNPFSEDKELQPEIWALALNLRAQYEEVDIVTKGGNYGWRVYEGPFLYNPPNSPGGNTSASTIDAIFPVMGYNHSDANAGAGSASITGGFFYRSSTDPCIYGRYLYADLYAGAIWTGVENPQGSGNFTSSNISVLCALDSPIECSDESVGSVPALGYIFSFGQDNRKDIFILASSGLYRIARPSRCNLFCSKQNETASRPPSSAPSPSNGCHHLSISLSQLLFISPLWLLFTFW</sequence>
<proteinExistence type="predicted"/>
<name>A0ACB9PSW4_BAUVA</name>
<organism evidence="1 2">
    <name type="scientific">Bauhinia variegata</name>
    <name type="common">Purple orchid tree</name>
    <name type="synonym">Phanera variegata</name>
    <dbReference type="NCBI Taxonomy" id="167791"/>
    <lineage>
        <taxon>Eukaryota</taxon>
        <taxon>Viridiplantae</taxon>
        <taxon>Streptophyta</taxon>
        <taxon>Embryophyta</taxon>
        <taxon>Tracheophyta</taxon>
        <taxon>Spermatophyta</taxon>
        <taxon>Magnoliopsida</taxon>
        <taxon>eudicotyledons</taxon>
        <taxon>Gunneridae</taxon>
        <taxon>Pentapetalae</taxon>
        <taxon>rosids</taxon>
        <taxon>fabids</taxon>
        <taxon>Fabales</taxon>
        <taxon>Fabaceae</taxon>
        <taxon>Cercidoideae</taxon>
        <taxon>Cercideae</taxon>
        <taxon>Bauhiniinae</taxon>
        <taxon>Bauhinia</taxon>
    </lineage>
</organism>
<evidence type="ECO:0000313" key="2">
    <source>
        <dbReference type="Proteomes" id="UP000828941"/>
    </source>
</evidence>
<evidence type="ECO:0000313" key="1">
    <source>
        <dbReference type="EMBL" id="KAI4351576.1"/>
    </source>
</evidence>
<gene>
    <name evidence="1" type="ORF">L6164_005925</name>
</gene>
<keyword evidence="2" id="KW-1185">Reference proteome</keyword>